<evidence type="ECO:0000256" key="1">
    <source>
        <dbReference type="ARBA" id="ARBA00004496"/>
    </source>
</evidence>
<dbReference type="PANTHER" id="PTHR21235">
    <property type="entry name" value="IMIDAZOLE GLYCEROL PHOSPHATE SYNTHASE SUBUNIT HISF/H IGP SYNTHASE SUBUNIT HISF/H"/>
    <property type="match status" value="1"/>
</dbReference>
<dbReference type="HAMAP" id="MF_01013">
    <property type="entry name" value="HisF"/>
    <property type="match status" value="1"/>
</dbReference>
<comment type="similarity">
    <text evidence="3 11 12">Belongs to the HisA/HisF family.</text>
</comment>
<accession>A0AAX3M1W8</accession>
<dbReference type="InterPro" id="IPR011060">
    <property type="entry name" value="RibuloseP-bd_barrel"/>
</dbReference>
<dbReference type="EC" id="4.3.2.10" evidence="11"/>
<keyword evidence="6 11" id="KW-0028">Amino-acid biosynthesis</keyword>
<evidence type="ECO:0000256" key="2">
    <source>
        <dbReference type="ARBA" id="ARBA00005091"/>
    </source>
</evidence>
<dbReference type="PANTHER" id="PTHR21235:SF2">
    <property type="entry name" value="IMIDAZOLE GLYCEROL PHOSPHATE SYNTHASE HISHF"/>
    <property type="match status" value="1"/>
</dbReference>
<keyword evidence="7 11" id="KW-0368">Histidine biosynthesis</keyword>
<comment type="function">
    <text evidence="9 11">IGPS catalyzes the conversion of PRFAR and glutamine to IGP, AICAR and glutamate. The HisF subunit catalyzes the cyclization activity that produces IGP and AICAR from PRFAR using the ammonia provided by the HisH subunit.</text>
</comment>
<keyword evidence="5 11" id="KW-0963">Cytoplasm</keyword>
<evidence type="ECO:0000313" key="14">
    <source>
        <dbReference type="Proteomes" id="UP001220509"/>
    </source>
</evidence>
<dbReference type="GO" id="GO:0000105">
    <property type="term" value="P:L-histidine biosynthetic process"/>
    <property type="evidence" value="ECO:0007669"/>
    <property type="project" value="UniProtKB-UniRule"/>
</dbReference>
<comment type="subcellular location">
    <subcellularLocation>
        <location evidence="1 11">Cytoplasm</location>
    </subcellularLocation>
</comment>
<dbReference type="RefSeq" id="WP_273614382.1">
    <property type="nucleotide sequence ID" value="NZ_CP117416.1"/>
</dbReference>
<gene>
    <name evidence="11 13" type="primary">hisF</name>
    <name evidence="13" type="ORF">PQ456_00650</name>
</gene>
<evidence type="ECO:0000256" key="9">
    <source>
        <dbReference type="ARBA" id="ARBA00025475"/>
    </source>
</evidence>
<sequence length="252" mass="27075">MLAKRIIPCLDVKEGRVVKGVNFVNLRDAGDPVELAALYDREGADEIIFLDISASVEGRETMIDVVRRTAGEISIPFTVGGGISKVEDMKNILRAGADKIGINTAAVLNPQLINDGSQRFGAQCIVVAVDAKFNPEWGEWEVYTHGGRKSTGIRAIAWIKEAEQRGAGEILLTSMDADGTKDGFDIDLTSAVSEAVNIPIIASGGAGTSEHFYDVFTKGKADAGLAATIFHYKEIGIPELKNQLKDKGVEIR</sequence>
<dbReference type="AlphaFoldDB" id="A0AAX3M1W8"/>
<dbReference type="KEGG" id="pka:PQ456_00650"/>
<dbReference type="Proteomes" id="UP001220509">
    <property type="component" value="Chromosome"/>
</dbReference>
<dbReference type="InterPro" id="IPR004651">
    <property type="entry name" value="HisF"/>
</dbReference>
<feature type="active site" evidence="11">
    <location>
        <position position="11"/>
    </location>
</feature>
<dbReference type="Gene3D" id="3.20.20.70">
    <property type="entry name" value="Aldolase class I"/>
    <property type="match status" value="1"/>
</dbReference>
<protein>
    <recommendedName>
        <fullName evidence="11">Imidazole glycerol phosphate synthase subunit HisF</fullName>
        <ecNumber evidence="11">4.3.2.10</ecNumber>
    </recommendedName>
    <alternativeName>
        <fullName evidence="11">IGP synthase cyclase subunit</fullName>
    </alternativeName>
    <alternativeName>
        <fullName evidence="11">IGP synthase subunit HisF</fullName>
    </alternativeName>
    <alternativeName>
        <fullName evidence="11">ImGP synthase subunit HisF</fullName>
        <shortName evidence="11">IGPS subunit HisF</shortName>
    </alternativeName>
</protein>
<evidence type="ECO:0000256" key="6">
    <source>
        <dbReference type="ARBA" id="ARBA00022605"/>
    </source>
</evidence>
<feature type="active site" evidence="11">
    <location>
        <position position="130"/>
    </location>
</feature>
<dbReference type="GO" id="GO:0016829">
    <property type="term" value="F:lyase activity"/>
    <property type="evidence" value="ECO:0007669"/>
    <property type="project" value="UniProtKB-KW"/>
</dbReference>
<evidence type="ECO:0000313" key="13">
    <source>
        <dbReference type="EMBL" id="WCT56067.1"/>
    </source>
</evidence>
<dbReference type="GO" id="GO:0000107">
    <property type="term" value="F:imidazoleglycerol-phosphate synthase activity"/>
    <property type="evidence" value="ECO:0007669"/>
    <property type="project" value="UniProtKB-UniRule"/>
</dbReference>
<comment type="catalytic activity">
    <reaction evidence="10 11">
        <text>5-[(5-phospho-1-deoxy-D-ribulos-1-ylimino)methylamino]-1-(5-phospho-beta-D-ribosyl)imidazole-4-carboxamide + L-glutamine = D-erythro-1-(imidazol-4-yl)glycerol 3-phosphate + 5-amino-1-(5-phospho-beta-D-ribosyl)imidazole-4-carboxamide + L-glutamate + H(+)</text>
        <dbReference type="Rhea" id="RHEA:24793"/>
        <dbReference type="ChEBI" id="CHEBI:15378"/>
        <dbReference type="ChEBI" id="CHEBI:29985"/>
        <dbReference type="ChEBI" id="CHEBI:58278"/>
        <dbReference type="ChEBI" id="CHEBI:58359"/>
        <dbReference type="ChEBI" id="CHEBI:58475"/>
        <dbReference type="ChEBI" id="CHEBI:58525"/>
        <dbReference type="EC" id="4.3.2.10"/>
    </reaction>
</comment>
<dbReference type="InterPro" id="IPR050064">
    <property type="entry name" value="IGPS_HisA/HisF"/>
</dbReference>
<dbReference type="EMBL" id="CP117416">
    <property type="protein sequence ID" value="WCT56067.1"/>
    <property type="molecule type" value="Genomic_DNA"/>
</dbReference>
<dbReference type="CDD" id="cd04731">
    <property type="entry name" value="HisF"/>
    <property type="match status" value="1"/>
</dbReference>
<evidence type="ECO:0000256" key="10">
    <source>
        <dbReference type="ARBA" id="ARBA00047838"/>
    </source>
</evidence>
<organism evidence="13 14">
    <name type="scientific">Paenibacillus kyungheensis</name>
    <dbReference type="NCBI Taxonomy" id="1452732"/>
    <lineage>
        <taxon>Bacteria</taxon>
        <taxon>Bacillati</taxon>
        <taxon>Bacillota</taxon>
        <taxon>Bacilli</taxon>
        <taxon>Bacillales</taxon>
        <taxon>Paenibacillaceae</taxon>
        <taxon>Paenibacillus</taxon>
    </lineage>
</organism>
<evidence type="ECO:0000256" key="4">
    <source>
        <dbReference type="ARBA" id="ARBA00011152"/>
    </source>
</evidence>
<dbReference type="GO" id="GO:0005737">
    <property type="term" value="C:cytoplasm"/>
    <property type="evidence" value="ECO:0007669"/>
    <property type="project" value="UniProtKB-SubCell"/>
</dbReference>
<evidence type="ECO:0000256" key="5">
    <source>
        <dbReference type="ARBA" id="ARBA00022490"/>
    </source>
</evidence>
<comment type="subunit">
    <text evidence="4 11">Heterodimer of HisH and HisF.</text>
</comment>
<dbReference type="Pfam" id="PF00977">
    <property type="entry name" value="His_biosynth"/>
    <property type="match status" value="1"/>
</dbReference>
<name>A0AAX3M1W8_9BACL</name>
<evidence type="ECO:0000256" key="11">
    <source>
        <dbReference type="HAMAP-Rule" id="MF_01013"/>
    </source>
</evidence>
<reference evidence="13 14" key="1">
    <citation type="submission" date="2023-02" db="EMBL/GenBank/DDBJ databases">
        <title>Genome sequence of Paenibacillus kyungheensis KACC 18744.</title>
        <authorList>
            <person name="Kim S."/>
            <person name="Heo J."/>
            <person name="Kwon S.-W."/>
        </authorList>
    </citation>
    <scope>NUCLEOTIDE SEQUENCE [LARGE SCALE GENOMIC DNA]</scope>
    <source>
        <strain evidence="13 14">KACC 18744</strain>
    </source>
</reference>
<keyword evidence="14" id="KW-1185">Reference proteome</keyword>
<dbReference type="NCBIfam" id="TIGR00735">
    <property type="entry name" value="hisF"/>
    <property type="match status" value="1"/>
</dbReference>
<dbReference type="InterPro" id="IPR006062">
    <property type="entry name" value="His_biosynth"/>
</dbReference>
<dbReference type="FunFam" id="3.20.20.70:FF:000006">
    <property type="entry name" value="Imidazole glycerol phosphate synthase subunit HisF"/>
    <property type="match status" value="1"/>
</dbReference>
<dbReference type="InterPro" id="IPR013785">
    <property type="entry name" value="Aldolase_TIM"/>
</dbReference>
<comment type="pathway">
    <text evidence="2 11">Amino-acid biosynthesis; L-histidine biosynthesis; L-histidine from 5-phospho-alpha-D-ribose 1-diphosphate: step 5/9.</text>
</comment>
<proteinExistence type="inferred from homology"/>
<evidence type="ECO:0000256" key="8">
    <source>
        <dbReference type="ARBA" id="ARBA00023239"/>
    </source>
</evidence>
<evidence type="ECO:0000256" key="7">
    <source>
        <dbReference type="ARBA" id="ARBA00023102"/>
    </source>
</evidence>
<evidence type="ECO:0000256" key="3">
    <source>
        <dbReference type="ARBA" id="ARBA00009667"/>
    </source>
</evidence>
<evidence type="ECO:0000256" key="12">
    <source>
        <dbReference type="RuleBase" id="RU003657"/>
    </source>
</evidence>
<dbReference type="SUPFAM" id="SSF51366">
    <property type="entry name" value="Ribulose-phoshate binding barrel"/>
    <property type="match status" value="1"/>
</dbReference>
<keyword evidence="8 11" id="KW-0456">Lyase</keyword>